<evidence type="ECO:0000256" key="1">
    <source>
        <dbReference type="SAM" id="MobiDB-lite"/>
    </source>
</evidence>
<proteinExistence type="predicted"/>
<keyword evidence="2" id="KW-0812">Transmembrane</keyword>
<dbReference type="EMBL" id="JBBPBM010000006">
    <property type="protein sequence ID" value="KAK8580957.1"/>
    <property type="molecule type" value="Genomic_DNA"/>
</dbReference>
<evidence type="ECO:0000313" key="3">
    <source>
        <dbReference type="EMBL" id="KAK8580957.1"/>
    </source>
</evidence>
<dbReference type="Proteomes" id="UP001472677">
    <property type="component" value="Unassembled WGS sequence"/>
</dbReference>
<name>A0ABR2FJD4_9ROSI</name>
<sequence>MFMMFQVEAQSFRQECSIVPPAAGYASPGKTVHSPQGSPLHIPGQKKTSSRHKLLLENHEEWLDSQLNAPYHHHNHQSPLTSPVPNHIIQKPIATSIISQWKKGRDTYGSVYAALTIIFFDRDWSFVRANALGITTKWGLVERFMEETDEACTWYKFILPFPTFFSLVHCKCVTPSFSSTPDLNQLSLHFSFLILNLTLVYLVFRPCDCESFRFAIDHIALHLPKFQTLQPFQDLDQKTSSGSVLEPRMSMPLVQQPPPVTVMQHPYNSHASIGPVIALLLVIIVLGMVAGMIRRLCTGRKIMGYGQCDIESWIETKCSSCIDGRIYPPQPSSNASATSVPPAIQHQPQQTTTAS</sequence>
<accession>A0ABR2FJD4</accession>
<feature type="transmembrane region" description="Helical" evidence="2">
    <location>
        <begin position="273"/>
        <end position="293"/>
    </location>
</feature>
<protein>
    <submittedName>
        <fullName evidence="3">Uncharacterized protein</fullName>
    </submittedName>
</protein>
<gene>
    <name evidence="3" type="ORF">V6N12_071206</name>
</gene>
<keyword evidence="4" id="KW-1185">Reference proteome</keyword>
<organism evidence="3 4">
    <name type="scientific">Hibiscus sabdariffa</name>
    <name type="common">roselle</name>
    <dbReference type="NCBI Taxonomy" id="183260"/>
    <lineage>
        <taxon>Eukaryota</taxon>
        <taxon>Viridiplantae</taxon>
        <taxon>Streptophyta</taxon>
        <taxon>Embryophyta</taxon>
        <taxon>Tracheophyta</taxon>
        <taxon>Spermatophyta</taxon>
        <taxon>Magnoliopsida</taxon>
        <taxon>eudicotyledons</taxon>
        <taxon>Gunneridae</taxon>
        <taxon>Pentapetalae</taxon>
        <taxon>rosids</taxon>
        <taxon>malvids</taxon>
        <taxon>Malvales</taxon>
        <taxon>Malvaceae</taxon>
        <taxon>Malvoideae</taxon>
        <taxon>Hibiscus</taxon>
    </lineage>
</organism>
<feature type="region of interest" description="Disordered" evidence="1">
    <location>
        <begin position="331"/>
        <end position="355"/>
    </location>
</feature>
<evidence type="ECO:0000256" key="2">
    <source>
        <dbReference type="SAM" id="Phobius"/>
    </source>
</evidence>
<keyword evidence="2" id="KW-0472">Membrane</keyword>
<comment type="caution">
    <text evidence="3">The sequence shown here is derived from an EMBL/GenBank/DDBJ whole genome shotgun (WGS) entry which is preliminary data.</text>
</comment>
<reference evidence="3 4" key="1">
    <citation type="journal article" date="2024" name="G3 (Bethesda)">
        <title>Genome assembly of Hibiscus sabdariffa L. provides insights into metabolisms of medicinal natural products.</title>
        <authorList>
            <person name="Kim T."/>
        </authorList>
    </citation>
    <scope>NUCLEOTIDE SEQUENCE [LARGE SCALE GENOMIC DNA]</scope>
    <source>
        <strain evidence="3">TK-2024</strain>
        <tissue evidence="3">Old leaves</tissue>
    </source>
</reference>
<evidence type="ECO:0000313" key="4">
    <source>
        <dbReference type="Proteomes" id="UP001472677"/>
    </source>
</evidence>
<dbReference type="PANTHER" id="PTHR33429:SF24">
    <property type="entry name" value="EXPRESSED PROTEIN"/>
    <property type="match status" value="1"/>
</dbReference>
<keyword evidence="2" id="KW-1133">Transmembrane helix</keyword>
<dbReference type="PANTHER" id="PTHR33429">
    <property type="entry name" value="OS02G0708000 PROTEIN-RELATED"/>
    <property type="match status" value="1"/>
</dbReference>
<feature type="compositionally biased region" description="Polar residues" evidence="1">
    <location>
        <begin position="346"/>
        <end position="355"/>
    </location>
</feature>